<dbReference type="GeneID" id="25327171"/>
<comment type="subcellular location">
    <subcellularLocation>
        <location evidence="1">Cytoplasm</location>
        <location evidence="1">Cytoskeleton</location>
    </subcellularLocation>
</comment>
<evidence type="ECO:0000313" key="8">
    <source>
        <dbReference type="Proteomes" id="UP000054342"/>
    </source>
</evidence>
<gene>
    <name evidence="7" type="ORF">PV05_05263</name>
</gene>
<dbReference type="AlphaFoldDB" id="A0A0D2EPG9"/>
<feature type="region of interest" description="Disordered" evidence="6">
    <location>
        <begin position="1012"/>
        <end position="1036"/>
    </location>
</feature>
<evidence type="ECO:0000256" key="3">
    <source>
        <dbReference type="ARBA" id="ARBA00023175"/>
    </source>
</evidence>
<feature type="coiled-coil region" evidence="5">
    <location>
        <begin position="666"/>
        <end position="700"/>
    </location>
</feature>
<feature type="region of interest" description="Disordered" evidence="6">
    <location>
        <begin position="273"/>
        <end position="312"/>
    </location>
</feature>
<evidence type="ECO:0000256" key="2">
    <source>
        <dbReference type="ARBA" id="ARBA00022490"/>
    </source>
</evidence>
<keyword evidence="3" id="KW-0505">Motor protein</keyword>
<accession>A0A0D2EPG9</accession>
<keyword evidence="5" id="KW-0175">Coiled coil</keyword>
<feature type="coiled-coil region" evidence="5">
    <location>
        <begin position="455"/>
        <end position="614"/>
    </location>
</feature>
<keyword evidence="4" id="KW-0206">Cytoskeleton</keyword>
<keyword evidence="8" id="KW-1185">Reference proteome</keyword>
<reference evidence="7 8" key="1">
    <citation type="submission" date="2015-01" db="EMBL/GenBank/DDBJ databases">
        <title>The Genome Sequence of Exophiala xenobiotica CBS118157.</title>
        <authorList>
            <consortium name="The Broad Institute Genomics Platform"/>
            <person name="Cuomo C."/>
            <person name="de Hoog S."/>
            <person name="Gorbushina A."/>
            <person name="Stielow B."/>
            <person name="Teixiera M."/>
            <person name="Abouelleil A."/>
            <person name="Chapman S.B."/>
            <person name="Priest M."/>
            <person name="Young S.K."/>
            <person name="Wortman J."/>
            <person name="Nusbaum C."/>
            <person name="Birren B."/>
        </authorList>
    </citation>
    <scope>NUCLEOTIDE SEQUENCE [LARGE SCALE GENOMIC DNA]</scope>
    <source>
        <strain evidence="7 8">CBS 118157</strain>
    </source>
</reference>
<feature type="compositionally biased region" description="Low complexity" evidence="6">
    <location>
        <begin position="29"/>
        <end position="45"/>
    </location>
</feature>
<evidence type="ECO:0000256" key="1">
    <source>
        <dbReference type="ARBA" id="ARBA00004245"/>
    </source>
</evidence>
<sequence length="1036" mass="114383">MSTTAYQTSAKPRGRRGSLGESSERHSGSRASSSASLKLSKTLSRTLDEVSVPRNSRPTSPATYIYRPRTHDPRQSDTLLSSSRHSAGPARSSRNIVSVFEDKKTKLPETLVKEKPIITNSSDVRGQPSIVSPDGAGQPPAVTSPTSIEEEKSSIEPAQPPSSRPAHSMQPTVAEEFEELKTTHLIPVSPTKSTTVFPTTSPKVATSPAIHPEPVPPGAFPVSDPIAPKLSLDDLTSAEATTVTSLPPQGPLVAPAPKASIPFINMTDANEPESPVLISSSPPPETGAVGSKARTPLASPPQSPMFHCRTSRPPSQPAVYPYPYPPLMSNSPYQHAFYPPPFTSPTAPFVLPEAIVRSGPAGTEDERKMLLEKVSSVLPDINRLLHYYQESQGLLSEKDHLVKQAETQHEEAMNKMRIELIVTKEEYERIIGEQATENLRLKSHMSEQAKRISVLDGLKEELADTQSKSESLNKELEACRAHNEELKTQKHELEAEIENLKKQAASDHTEHQRLVEGLKEKQEKRLAEKEENHTKALNEQKANLSKIQLDLAGMITKHTQQKKELDSARSVISELEKSVAAKSKELNDAVDLRRKELGDAERASEEEAEQHRQEILLSTERMARIITEHKVEVDALKGSHQKEIDQFQKAANEERSKLTGTFERCETQLQIELDAAQAAMEELRRELDKERDAHRGVEAELTAEREAHDVLKADHEAANKHHAELAESMLSLRSKQAEWQRESERMDRILQSLGQISSPKTRGKGDQFFVEAFEQLASLVEELAKHFVNIYPDDAHGFGAQCTRIGILGVEGSTAVTQDLRGLVVQSRIWMVLQRRIFEPFLFISEYGALERLGLGKSLAVVAWMIRRKSLRREAIWRSLTMQTIYASAYGRKAAAATAFSVTNEIMQAIQANTAVESHSALLYGVRLVAKAAVQIWRRARLELDSVGSSMPLAPAAGSSGSPTDVILWVRPHITREGLMDELGFGKEDGTEAYGPSRGSCVLLQGTALHQDSSLGPATSPECDGEMNKRHHERTL</sequence>
<keyword evidence="2" id="KW-0963">Cytoplasm</keyword>
<feature type="compositionally biased region" description="Polar residues" evidence="6">
    <location>
        <begin position="53"/>
        <end position="62"/>
    </location>
</feature>
<organism evidence="7 8">
    <name type="scientific">Exophiala xenobiotica</name>
    <dbReference type="NCBI Taxonomy" id="348802"/>
    <lineage>
        <taxon>Eukaryota</taxon>
        <taxon>Fungi</taxon>
        <taxon>Dikarya</taxon>
        <taxon>Ascomycota</taxon>
        <taxon>Pezizomycotina</taxon>
        <taxon>Eurotiomycetes</taxon>
        <taxon>Chaetothyriomycetidae</taxon>
        <taxon>Chaetothyriales</taxon>
        <taxon>Herpotrichiellaceae</taxon>
        <taxon>Exophiala</taxon>
    </lineage>
</organism>
<feature type="compositionally biased region" description="Polar residues" evidence="6">
    <location>
        <begin position="1"/>
        <end position="10"/>
    </location>
</feature>
<dbReference type="OrthoDB" id="6365728at2759"/>
<evidence type="ECO:0000256" key="6">
    <source>
        <dbReference type="SAM" id="MobiDB-lite"/>
    </source>
</evidence>
<evidence type="ECO:0000256" key="5">
    <source>
        <dbReference type="SAM" id="Coils"/>
    </source>
</evidence>
<dbReference type="GO" id="GO:0005856">
    <property type="term" value="C:cytoskeleton"/>
    <property type="evidence" value="ECO:0007669"/>
    <property type="project" value="UniProtKB-SubCell"/>
</dbReference>
<dbReference type="RefSeq" id="XP_013317199.1">
    <property type="nucleotide sequence ID" value="XM_013461745.1"/>
</dbReference>
<feature type="region of interest" description="Disordered" evidence="6">
    <location>
        <begin position="1"/>
        <end position="226"/>
    </location>
</feature>
<dbReference type="PANTHER" id="PTHR47970">
    <property type="entry name" value="KINESIN-LIKE PROTEIN KIF11"/>
    <property type="match status" value="1"/>
</dbReference>
<dbReference type="STRING" id="348802.A0A0D2EPG9"/>
<dbReference type="HOGENOM" id="CLU_010503_0_0_1"/>
<feature type="compositionally biased region" description="Polar residues" evidence="6">
    <location>
        <begin position="190"/>
        <end position="204"/>
    </location>
</feature>
<dbReference type="InterPro" id="IPR047149">
    <property type="entry name" value="KIF11-like"/>
</dbReference>
<dbReference type="Proteomes" id="UP000054342">
    <property type="component" value="Unassembled WGS sequence"/>
</dbReference>
<feature type="compositionally biased region" description="Basic and acidic residues" evidence="6">
    <location>
        <begin position="100"/>
        <end position="116"/>
    </location>
</feature>
<feature type="compositionally biased region" description="Polar residues" evidence="6">
    <location>
        <begin position="76"/>
        <end position="85"/>
    </location>
</feature>
<evidence type="ECO:0000256" key="4">
    <source>
        <dbReference type="ARBA" id="ARBA00023212"/>
    </source>
</evidence>
<protein>
    <submittedName>
        <fullName evidence="7">Uncharacterized protein</fullName>
    </submittedName>
</protein>
<dbReference type="EMBL" id="KN847319">
    <property type="protein sequence ID" value="KIW56615.1"/>
    <property type="molecule type" value="Genomic_DNA"/>
</dbReference>
<evidence type="ECO:0000313" key="7">
    <source>
        <dbReference type="EMBL" id="KIW56615.1"/>
    </source>
</evidence>
<proteinExistence type="predicted"/>
<name>A0A0D2EPG9_9EURO</name>